<dbReference type="InterPro" id="IPR035466">
    <property type="entry name" value="GlmS/AgaS_SIS"/>
</dbReference>
<dbReference type="InterPro" id="IPR046348">
    <property type="entry name" value="SIS_dom_sf"/>
</dbReference>
<dbReference type="AlphaFoldDB" id="A0A7V1PT73"/>
<dbReference type="Pfam" id="PF01380">
    <property type="entry name" value="SIS"/>
    <property type="match status" value="1"/>
</dbReference>
<evidence type="ECO:0000259" key="2">
    <source>
        <dbReference type="PROSITE" id="PS51464"/>
    </source>
</evidence>
<dbReference type="PANTHER" id="PTHR32502:SF3">
    <property type="entry name" value="D-GALACTOSAMINE-6-PHOSPHATE DEAMINASE AGAS-RELATED"/>
    <property type="match status" value="1"/>
</dbReference>
<comment type="caution">
    <text evidence="3">The sequence shown here is derived from an EMBL/GenBank/DDBJ whole genome shotgun (WGS) entry which is preliminary data.</text>
</comment>
<accession>A0A7V1PT73</accession>
<dbReference type="Proteomes" id="UP000886005">
    <property type="component" value="Unassembled WGS sequence"/>
</dbReference>
<organism evidence="3">
    <name type="scientific">Caldithrix abyssi</name>
    <dbReference type="NCBI Taxonomy" id="187145"/>
    <lineage>
        <taxon>Bacteria</taxon>
        <taxon>Pseudomonadati</taxon>
        <taxon>Calditrichota</taxon>
        <taxon>Calditrichia</taxon>
        <taxon>Calditrichales</taxon>
        <taxon>Calditrichaceae</taxon>
        <taxon>Caldithrix</taxon>
    </lineage>
</organism>
<proteinExistence type="predicted"/>
<protein>
    <submittedName>
        <fullName evidence="3">SIS domain-containing protein</fullName>
    </submittedName>
</protein>
<dbReference type="GO" id="GO:0097367">
    <property type="term" value="F:carbohydrate derivative binding"/>
    <property type="evidence" value="ECO:0007669"/>
    <property type="project" value="InterPro"/>
</dbReference>
<keyword evidence="1" id="KW-0677">Repeat</keyword>
<dbReference type="GO" id="GO:0005886">
    <property type="term" value="C:plasma membrane"/>
    <property type="evidence" value="ECO:0007669"/>
    <property type="project" value="TreeGrafter"/>
</dbReference>
<name>A0A7V1PT73_CALAY</name>
<feature type="domain" description="SIS" evidence="2">
    <location>
        <begin position="214"/>
        <end position="367"/>
    </location>
</feature>
<dbReference type="GO" id="GO:1901135">
    <property type="term" value="P:carbohydrate derivative metabolic process"/>
    <property type="evidence" value="ECO:0007669"/>
    <property type="project" value="InterPro"/>
</dbReference>
<dbReference type="CDD" id="cd05008">
    <property type="entry name" value="SIS_GlmS_GlmD_1"/>
    <property type="match status" value="1"/>
</dbReference>
<dbReference type="GO" id="GO:0009401">
    <property type="term" value="P:phosphoenolpyruvate-dependent sugar phosphotransferase system"/>
    <property type="evidence" value="ECO:0007669"/>
    <property type="project" value="TreeGrafter"/>
</dbReference>
<evidence type="ECO:0000313" key="3">
    <source>
        <dbReference type="EMBL" id="HED09150.1"/>
    </source>
</evidence>
<dbReference type="InterPro" id="IPR050303">
    <property type="entry name" value="GatZ_KbaZ_carbometab"/>
</dbReference>
<reference evidence="3" key="1">
    <citation type="journal article" date="2020" name="mSystems">
        <title>Genome- and Community-Level Interaction Insights into Carbon Utilization and Element Cycling Functions of Hydrothermarchaeota in Hydrothermal Sediment.</title>
        <authorList>
            <person name="Zhou Z."/>
            <person name="Liu Y."/>
            <person name="Xu W."/>
            <person name="Pan J."/>
            <person name="Luo Z.H."/>
            <person name="Li M."/>
        </authorList>
    </citation>
    <scope>NUCLEOTIDE SEQUENCE [LARGE SCALE GENOMIC DNA]</scope>
    <source>
        <strain evidence="3">HyVt-456</strain>
    </source>
</reference>
<feature type="domain" description="SIS" evidence="2">
    <location>
        <begin position="48"/>
        <end position="197"/>
    </location>
</feature>
<dbReference type="InterPro" id="IPR001347">
    <property type="entry name" value="SIS_dom"/>
</dbReference>
<dbReference type="SUPFAM" id="SSF53697">
    <property type="entry name" value="SIS domain"/>
    <property type="match status" value="1"/>
</dbReference>
<dbReference type="EMBL" id="DRLD01000017">
    <property type="protein sequence ID" value="HED09150.1"/>
    <property type="molecule type" value="Genomic_DNA"/>
</dbReference>
<dbReference type="PROSITE" id="PS51464">
    <property type="entry name" value="SIS"/>
    <property type="match status" value="2"/>
</dbReference>
<dbReference type="PANTHER" id="PTHR32502">
    <property type="entry name" value="N-ACETYLGALACTOSAMINE PERMEASE II COMPONENT-RELATED"/>
    <property type="match status" value="1"/>
</dbReference>
<evidence type="ECO:0000256" key="1">
    <source>
        <dbReference type="ARBA" id="ARBA00022737"/>
    </source>
</evidence>
<gene>
    <name evidence="3" type="ORF">ENJ10_00540</name>
</gene>
<dbReference type="Gene3D" id="3.40.50.10490">
    <property type="entry name" value="Glucose-6-phosphate isomerase like protein, domain 1"/>
    <property type="match status" value="2"/>
</dbReference>
<sequence>MKYLDIEEARLQTMGARHTAVEIAGQPTLWEETYRLFTRHREELHSFVHKSVSAVPARILLCGAGTSAFIGEALAGLFQKISGIDTRAVATTDIVTHPGFYFSGKNILMISFARSGNSPESVKAVELADALCDTVSHLIISCNPQGQLALRGRRDDSYVFLLPPEADDKSLAMTGSFSAMMLSGLLLANLWAGRECAGQVLRLAGAARAIMDRYREDLKNIAAMDFDRAVFLGSGPAAGIARESHLKLQELTDGAVICKFDSFLGFRHGPKAVVTPRTLLVFFLSSHEYVRPYESDLIDAVNHSEKGIFRIAVTEEERADIDVDLQIVCGDGSARLEEGFLAIAQVVVAQLLGFFKSLHLGLNPDTPSKSGTITRVVEGVRLYPYQQEATNRSAGYGG</sequence>